<dbReference type="PROSITE" id="PS50977">
    <property type="entry name" value="HTH_TETR_2"/>
    <property type="match status" value="1"/>
</dbReference>
<dbReference type="InterPro" id="IPR036271">
    <property type="entry name" value="Tet_transcr_reg_TetR-rel_C_sf"/>
</dbReference>
<dbReference type="InterPro" id="IPR009057">
    <property type="entry name" value="Homeodomain-like_sf"/>
</dbReference>
<dbReference type="SUPFAM" id="SSF46689">
    <property type="entry name" value="Homeodomain-like"/>
    <property type="match status" value="1"/>
</dbReference>
<dbReference type="Pfam" id="PF00440">
    <property type="entry name" value="TetR_N"/>
    <property type="match status" value="1"/>
</dbReference>
<proteinExistence type="predicted"/>
<evidence type="ECO:0000256" key="1">
    <source>
        <dbReference type="ARBA" id="ARBA00023015"/>
    </source>
</evidence>
<dbReference type="SUPFAM" id="SSF48498">
    <property type="entry name" value="Tetracyclin repressor-like, C-terminal domain"/>
    <property type="match status" value="1"/>
</dbReference>
<dbReference type="PRINTS" id="PR00455">
    <property type="entry name" value="HTHTETR"/>
</dbReference>
<accession>A0A9X4M105</accession>
<evidence type="ECO:0000256" key="5">
    <source>
        <dbReference type="SAM" id="MobiDB-lite"/>
    </source>
</evidence>
<dbReference type="Proteomes" id="UP001152755">
    <property type="component" value="Unassembled WGS sequence"/>
</dbReference>
<protein>
    <submittedName>
        <fullName evidence="7">TetR family transcriptional regulator</fullName>
    </submittedName>
</protein>
<name>A0A9X4M105_9ACTN</name>
<dbReference type="RefSeq" id="WP_277832344.1">
    <property type="nucleotide sequence ID" value="NZ_JAAIVF010000002.1"/>
</dbReference>
<evidence type="ECO:0000256" key="3">
    <source>
        <dbReference type="ARBA" id="ARBA00023163"/>
    </source>
</evidence>
<dbReference type="InterPro" id="IPR011075">
    <property type="entry name" value="TetR_C"/>
</dbReference>
<feature type="region of interest" description="Disordered" evidence="5">
    <location>
        <begin position="1"/>
        <end position="23"/>
    </location>
</feature>
<evidence type="ECO:0000313" key="8">
    <source>
        <dbReference type="Proteomes" id="UP001152755"/>
    </source>
</evidence>
<feature type="DNA-binding region" description="H-T-H motif" evidence="4">
    <location>
        <begin position="43"/>
        <end position="62"/>
    </location>
</feature>
<dbReference type="PANTHER" id="PTHR30055:SF146">
    <property type="entry name" value="HTH-TYPE TRANSCRIPTIONAL DUAL REGULATOR CECR"/>
    <property type="match status" value="1"/>
</dbReference>
<feature type="domain" description="HTH tetR-type" evidence="6">
    <location>
        <begin position="21"/>
        <end position="80"/>
    </location>
</feature>
<keyword evidence="2 4" id="KW-0238">DNA-binding</keyword>
<evidence type="ECO:0000259" key="6">
    <source>
        <dbReference type="PROSITE" id="PS50977"/>
    </source>
</evidence>
<dbReference type="InterPro" id="IPR050109">
    <property type="entry name" value="HTH-type_TetR-like_transc_reg"/>
</dbReference>
<evidence type="ECO:0000256" key="2">
    <source>
        <dbReference type="ARBA" id="ARBA00023125"/>
    </source>
</evidence>
<organism evidence="7 8">
    <name type="scientific">Speluncibacter jeojiensis</name>
    <dbReference type="NCBI Taxonomy" id="2710754"/>
    <lineage>
        <taxon>Bacteria</taxon>
        <taxon>Bacillati</taxon>
        <taxon>Actinomycetota</taxon>
        <taxon>Actinomycetes</taxon>
        <taxon>Mycobacteriales</taxon>
        <taxon>Speluncibacteraceae</taxon>
        <taxon>Speluncibacter</taxon>
    </lineage>
</organism>
<dbReference type="Gene3D" id="1.10.357.10">
    <property type="entry name" value="Tetracycline Repressor, domain 2"/>
    <property type="match status" value="1"/>
</dbReference>
<keyword evidence="1" id="KW-0805">Transcription regulation</keyword>
<sequence>MTTPRSRGAVPSGRASRSSGRQTRSALLRAATDLFLEHGESVPLSEICSRAGAHPNQVTYYFGSKERLFVEVACAAVLRAGRHAEESALGADTVRGYTRTLVSTLLGPDAPSVRLFVAAMLLASRRPGLDELITEALTTLHAAGEQALIRTLESRGWVLRAGVDVEARAFWSAIFGLAIQKAATEDRFGYSLEDAVTVVFTHLQIPESVLDSALN</sequence>
<comment type="caution">
    <text evidence="7">The sequence shown here is derived from an EMBL/GenBank/DDBJ whole genome shotgun (WGS) entry which is preliminary data.</text>
</comment>
<dbReference type="Pfam" id="PF16914">
    <property type="entry name" value="TetR_C_12"/>
    <property type="match status" value="1"/>
</dbReference>
<evidence type="ECO:0000256" key="4">
    <source>
        <dbReference type="PROSITE-ProRule" id="PRU00335"/>
    </source>
</evidence>
<dbReference type="AlphaFoldDB" id="A0A9X4M105"/>
<dbReference type="EMBL" id="JANRHA010000003">
    <property type="protein sequence ID" value="MDG3014367.1"/>
    <property type="molecule type" value="Genomic_DNA"/>
</dbReference>
<dbReference type="GO" id="GO:0000976">
    <property type="term" value="F:transcription cis-regulatory region binding"/>
    <property type="evidence" value="ECO:0007669"/>
    <property type="project" value="TreeGrafter"/>
</dbReference>
<dbReference type="GO" id="GO:0003700">
    <property type="term" value="F:DNA-binding transcription factor activity"/>
    <property type="evidence" value="ECO:0007669"/>
    <property type="project" value="TreeGrafter"/>
</dbReference>
<dbReference type="InterPro" id="IPR001647">
    <property type="entry name" value="HTH_TetR"/>
</dbReference>
<keyword evidence="3" id="KW-0804">Transcription</keyword>
<evidence type="ECO:0000313" key="7">
    <source>
        <dbReference type="EMBL" id="MDG3014367.1"/>
    </source>
</evidence>
<reference evidence="7" key="1">
    <citation type="submission" date="2022-08" db="EMBL/GenBank/DDBJ databases">
        <title>Genome analysis of Corynebacteriales strain.</title>
        <authorList>
            <person name="Lee S.D."/>
        </authorList>
    </citation>
    <scope>NUCLEOTIDE SEQUENCE</scope>
    <source>
        <strain evidence="7">D3-21</strain>
    </source>
</reference>
<gene>
    <name evidence="7" type="ORF">NVS88_07325</name>
</gene>
<keyword evidence="8" id="KW-1185">Reference proteome</keyword>
<dbReference type="PANTHER" id="PTHR30055">
    <property type="entry name" value="HTH-TYPE TRANSCRIPTIONAL REGULATOR RUTR"/>
    <property type="match status" value="1"/>
</dbReference>